<dbReference type="InterPro" id="IPR035897">
    <property type="entry name" value="Toll_tir_struct_dom_sf"/>
</dbReference>
<dbReference type="Gene3D" id="3.40.50.10140">
    <property type="entry name" value="Toll/interleukin-1 receptor homology (TIR) domain"/>
    <property type="match status" value="1"/>
</dbReference>
<reference evidence="3 4" key="2">
    <citation type="journal article" date="2022" name="Mar. Drugs">
        <title>Bioassay-Guided Fractionation Leads to the Detection of Cholic Acid Generated by the Rare Thalassomonas sp.</title>
        <authorList>
            <person name="Pheiffer F."/>
            <person name="Schneider Y.K."/>
            <person name="Hansen E.H."/>
            <person name="Andersen J.H."/>
            <person name="Isaksson J."/>
            <person name="Busche T."/>
            <person name="R C."/>
            <person name="Kalinowski J."/>
            <person name="Zyl L.V."/>
            <person name="Trindade M."/>
        </authorList>
    </citation>
    <scope>NUCLEOTIDE SEQUENCE [LARGE SCALE GENOMIC DNA]</scope>
    <source>
        <strain evidence="3 4">XOM25</strain>
    </source>
</reference>
<dbReference type="SMART" id="SM00255">
    <property type="entry name" value="TIR"/>
    <property type="match status" value="1"/>
</dbReference>
<evidence type="ECO:0000313" key="4">
    <source>
        <dbReference type="Proteomes" id="UP000032352"/>
    </source>
</evidence>
<dbReference type="Pfam" id="PF13676">
    <property type="entry name" value="TIR_2"/>
    <property type="match status" value="1"/>
</dbReference>
<dbReference type="Proteomes" id="UP000032352">
    <property type="component" value="Chromosome"/>
</dbReference>
<accession>A0AAE9Z4E7</accession>
<dbReference type="CDD" id="cd03524">
    <property type="entry name" value="RPA2_OBF_family"/>
    <property type="match status" value="1"/>
</dbReference>
<dbReference type="RefSeq" id="WP_044838783.1">
    <property type="nucleotide sequence ID" value="NZ_CP059733.1"/>
</dbReference>
<name>A0AAE9Z4E7_9GAMM</name>
<evidence type="ECO:0000259" key="2">
    <source>
        <dbReference type="PROSITE" id="PS50104"/>
    </source>
</evidence>
<keyword evidence="3" id="KW-0675">Receptor</keyword>
<protein>
    <submittedName>
        <fullName evidence="3">Toll/interleukin-1 receptor domain-containing protein</fullName>
    </submittedName>
</protein>
<dbReference type="GO" id="GO:0007165">
    <property type="term" value="P:signal transduction"/>
    <property type="evidence" value="ECO:0007669"/>
    <property type="project" value="InterPro"/>
</dbReference>
<dbReference type="InterPro" id="IPR000157">
    <property type="entry name" value="TIR_dom"/>
</dbReference>
<proteinExistence type="predicted"/>
<gene>
    <name evidence="3" type="ORF">SG34_027815</name>
</gene>
<evidence type="ECO:0000256" key="1">
    <source>
        <dbReference type="SAM" id="MobiDB-lite"/>
    </source>
</evidence>
<dbReference type="PROSITE" id="PS50104">
    <property type="entry name" value="TIR"/>
    <property type="match status" value="1"/>
</dbReference>
<evidence type="ECO:0000313" key="3">
    <source>
        <dbReference type="EMBL" id="WDE05063.1"/>
    </source>
</evidence>
<feature type="domain" description="TIR" evidence="2">
    <location>
        <begin position="1"/>
        <end position="142"/>
    </location>
</feature>
<feature type="compositionally biased region" description="Basic and acidic residues" evidence="1">
    <location>
        <begin position="145"/>
        <end position="162"/>
    </location>
</feature>
<organism evidence="3 4">
    <name type="scientific">Thalassomonas viridans</name>
    <dbReference type="NCBI Taxonomy" id="137584"/>
    <lineage>
        <taxon>Bacteria</taxon>
        <taxon>Pseudomonadati</taxon>
        <taxon>Pseudomonadota</taxon>
        <taxon>Gammaproteobacteria</taxon>
        <taxon>Alteromonadales</taxon>
        <taxon>Colwelliaceae</taxon>
        <taxon>Thalassomonas</taxon>
    </lineage>
</organism>
<sequence>MSKVFFSYSHRDENMRDELEVHLSMLKRQGLIETWHDRRIDAGSDIDKSIAKSMEDADVILLLVSPYFLASNYCYEIEMERALNRHQAKSATVIPIILEPCDWMDAPFGKLMATPTDGKPISKFSNIHEAFLDVVTSIKRVIKNKNNERPHHENTVTTKQEDTTPTTVKRSSNLRLKKSFSDLDKDNFQKEGFVYMRNYFEESLKELRNRNSFINFSISDSSNECFSVVVYVNGDERSSCTIRIGAMNRFINGITYSNTKNGSENSFNEQLTVDNDGYSLFFKSLGMSYHFTSNKQASELSAEGAAELYWTMLITPLQ</sequence>
<dbReference type="AlphaFoldDB" id="A0AAE9Z4E7"/>
<dbReference type="EMBL" id="CP059733">
    <property type="protein sequence ID" value="WDE05063.1"/>
    <property type="molecule type" value="Genomic_DNA"/>
</dbReference>
<dbReference type="KEGG" id="tvd:SG34_027815"/>
<dbReference type="SUPFAM" id="SSF52200">
    <property type="entry name" value="Toll/Interleukin receptor TIR domain"/>
    <property type="match status" value="1"/>
</dbReference>
<feature type="region of interest" description="Disordered" evidence="1">
    <location>
        <begin position="144"/>
        <end position="170"/>
    </location>
</feature>
<reference evidence="3 4" key="1">
    <citation type="journal article" date="2015" name="Genome Announc.">
        <title>Draft Genome Sequences of Marine Isolates of Thalassomonas viridans and Thalassomonas actiniarum.</title>
        <authorList>
            <person name="Olonade I."/>
            <person name="van Zyl L.J."/>
            <person name="Trindade M."/>
        </authorList>
    </citation>
    <scope>NUCLEOTIDE SEQUENCE [LARGE SCALE GENOMIC DNA]</scope>
    <source>
        <strain evidence="3 4">XOM25</strain>
    </source>
</reference>
<keyword evidence="4" id="KW-1185">Reference proteome</keyword>